<evidence type="ECO:0000313" key="3">
    <source>
        <dbReference type="EMBL" id="RJL33457.1"/>
    </source>
</evidence>
<comment type="caution">
    <text evidence="3">The sequence shown here is derived from an EMBL/GenBank/DDBJ whole genome shotgun (WGS) entry which is preliminary data.</text>
</comment>
<gene>
    <name evidence="3" type="ORF">D5H75_11795</name>
</gene>
<evidence type="ECO:0000313" key="4">
    <source>
        <dbReference type="Proteomes" id="UP000265768"/>
    </source>
</evidence>
<keyword evidence="1" id="KW-0732">Signal</keyword>
<proteinExistence type="predicted"/>
<dbReference type="AlphaFoldDB" id="A0A3A4B541"/>
<dbReference type="RefSeq" id="WP_119926416.1">
    <property type="nucleotide sequence ID" value="NZ_QZEY01000003.1"/>
</dbReference>
<organism evidence="3 4">
    <name type="scientific">Bailinhaonella thermotolerans</name>
    <dbReference type="NCBI Taxonomy" id="1070861"/>
    <lineage>
        <taxon>Bacteria</taxon>
        <taxon>Bacillati</taxon>
        <taxon>Actinomycetota</taxon>
        <taxon>Actinomycetes</taxon>
        <taxon>Streptosporangiales</taxon>
        <taxon>Streptosporangiaceae</taxon>
        <taxon>Bailinhaonella</taxon>
    </lineage>
</organism>
<dbReference type="InterPro" id="IPR038484">
    <property type="entry name" value="MucB/RseB_C_sf"/>
</dbReference>
<accession>A0A3A4B541</accession>
<feature type="domain" description="MucB/RseB N-terminal" evidence="2">
    <location>
        <begin position="129"/>
        <end position="204"/>
    </location>
</feature>
<dbReference type="InterPro" id="IPR033434">
    <property type="entry name" value="MucB/RseB_N"/>
</dbReference>
<name>A0A3A4B541_9ACTN</name>
<dbReference type="Pfam" id="PF03888">
    <property type="entry name" value="MucB_RseB"/>
    <property type="match status" value="1"/>
</dbReference>
<evidence type="ECO:0000256" key="1">
    <source>
        <dbReference type="SAM" id="SignalP"/>
    </source>
</evidence>
<evidence type="ECO:0000259" key="2">
    <source>
        <dbReference type="Pfam" id="PF03888"/>
    </source>
</evidence>
<sequence>MRTPAPAAAHRLSLTAGVVSAVVLLCLLVASPAHARPPVDPHENEDTALPLLRDAAAAARARSYSGVQFVTTWGRGQSSTSLVDISHTPGQGSVLTLPATGNRPGGRVHTGSGGGTVNGVMAAPSEAMLGILAVNYRVAQAGSGTVCGREARIVEVLRTNGTPAARFWIDSDSHLVLRREIIDARGRITHASAFIDLRVNPPGPASATAAGASAPGPLRPEALESVRARGWRFPGTLPGRLELFLAKDGSSAEGRYLHLGYSDGLSVVSVFVQPGSLDTAKLTGWREQRQGGHSVWVRDTPQQETVWESGGHVYTLLADAPADTVEGAIGALPHVDRPSLWDRLRRGLEKVVSWVNPFG</sequence>
<keyword evidence="4" id="KW-1185">Reference proteome</keyword>
<feature type="signal peptide" evidence="1">
    <location>
        <begin position="1"/>
        <end position="35"/>
    </location>
</feature>
<protein>
    <recommendedName>
        <fullName evidence="2">MucB/RseB N-terminal domain-containing protein</fullName>
    </recommendedName>
</protein>
<dbReference type="Gene3D" id="3.30.200.100">
    <property type="entry name" value="MucB/RseB, C-terminal domain"/>
    <property type="match status" value="1"/>
</dbReference>
<feature type="chain" id="PRO_5017420148" description="MucB/RseB N-terminal domain-containing protein" evidence="1">
    <location>
        <begin position="36"/>
        <end position="359"/>
    </location>
</feature>
<dbReference type="Gene3D" id="2.50.20.10">
    <property type="entry name" value="Lipoprotein localisation LolA/LolB/LppX"/>
    <property type="match status" value="1"/>
</dbReference>
<reference evidence="3 4" key="1">
    <citation type="submission" date="2018-09" db="EMBL/GenBank/DDBJ databases">
        <title>YIM 75507 draft genome.</title>
        <authorList>
            <person name="Tang S."/>
            <person name="Feng Y."/>
        </authorList>
    </citation>
    <scope>NUCLEOTIDE SEQUENCE [LARGE SCALE GENOMIC DNA]</scope>
    <source>
        <strain evidence="3 4">YIM 75507</strain>
    </source>
</reference>
<dbReference type="OrthoDB" id="7067274at2"/>
<dbReference type="EMBL" id="QZEY01000003">
    <property type="protein sequence ID" value="RJL33457.1"/>
    <property type="molecule type" value="Genomic_DNA"/>
</dbReference>
<dbReference type="Proteomes" id="UP000265768">
    <property type="component" value="Unassembled WGS sequence"/>
</dbReference>